<dbReference type="Gene3D" id="3.40.50.1820">
    <property type="entry name" value="alpha/beta hydrolase"/>
    <property type="match status" value="1"/>
</dbReference>
<dbReference type="AlphaFoldDB" id="E7RM18"/>
<sequence length="232" mass="25928">MMKKTVFTIGDRACTLYEQERPEFLLLQPVDEHDLAALEHEIETICSLTSRSFVFVAIKIEDWQRELSPWAAPAVFGRIPFGEGAQGTLAFITNMLTPWLSAARGYDMQHMRCLLGGYSLAGLFALWAGYNSSCFEGIAAASPSVWFPRWKSYILSHRMKAQTVYLSLGDKEEKARNAVMAQVGGAIRMQHEQLRAHGIACTLEWNEGNHFKDSGGRTAKAFAWLMGKCGNV</sequence>
<proteinExistence type="predicted"/>
<gene>
    <name evidence="1" type="ORF">HMPREF0663_10168</name>
</gene>
<dbReference type="Pfam" id="PF00756">
    <property type="entry name" value="Esterase"/>
    <property type="match status" value="1"/>
</dbReference>
<dbReference type="STRING" id="28134.SAMN05444288_0679"/>
<accession>E7RM18</accession>
<evidence type="ECO:0000313" key="2">
    <source>
        <dbReference type="Proteomes" id="UP000005580"/>
    </source>
</evidence>
<evidence type="ECO:0008006" key="3">
    <source>
        <dbReference type="Google" id="ProtNLM"/>
    </source>
</evidence>
<evidence type="ECO:0000313" key="1">
    <source>
        <dbReference type="EMBL" id="EFZ37799.1"/>
    </source>
</evidence>
<organism evidence="1 2">
    <name type="scientific">Hoylesella oralis ATCC 33269</name>
    <dbReference type="NCBI Taxonomy" id="873533"/>
    <lineage>
        <taxon>Bacteria</taxon>
        <taxon>Pseudomonadati</taxon>
        <taxon>Bacteroidota</taxon>
        <taxon>Bacteroidia</taxon>
        <taxon>Bacteroidales</taxon>
        <taxon>Prevotellaceae</taxon>
        <taxon>Hoylesella</taxon>
    </lineage>
</organism>
<dbReference type="PANTHER" id="PTHR48098">
    <property type="entry name" value="ENTEROCHELIN ESTERASE-RELATED"/>
    <property type="match status" value="1"/>
</dbReference>
<dbReference type="SUPFAM" id="SSF53474">
    <property type="entry name" value="alpha/beta-Hydrolases"/>
    <property type="match status" value="1"/>
</dbReference>
<dbReference type="InterPro" id="IPR000801">
    <property type="entry name" value="Esterase-like"/>
</dbReference>
<dbReference type="InterPro" id="IPR029058">
    <property type="entry name" value="AB_hydrolase_fold"/>
</dbReference>
<name>E7RM18_9BACT</name>
<dbReference type="EMBL" id="AEPE02000002">
    <property type="protein sequence ID" value="EFZ37799.1"/>
    <property type="molecule type" value="Genomic_DNA"/>
</dbReference>
<reference evidence="1" key="1">
    <citation type="submission" date="2011-01" db="EMBL/GenBank/DDBJ databases">
        <authorList>
            <person name="Muzny D."/>
            <person name="Qin X."/>
            <person name="Buhay C."/>
            <person name="Dugan-Rocha S."/>
            <person name="Ding Y."/>
            <person name="Chen G."/>
            <person name="Hawes A."/>
            <person name="Holder M."/>
            <person name="Jhangiani S."/>
            <person name="Johnson A."/>
            <person name="Khan Z."/>
            <person name="Li Z."/>
            <person name="Liu W."/>
            <person name="Liu X."/>
            <person name="Perez L."/>
            <person name="Shen H."/>
            <person name="Wang Q."/>
            <person name="Watt J."/>
            <person name="Xi L."/>
            <person name="Xin Y."/>
            <person name="Zhou J."/>
            <person name="Deng J."/>
            <person name="Jiang H."/>
            <person name="Liu Y."/>
            <person name="Qu J."/>
            <person name="Song X.-Z."/>
            <person name="Zhang L."/>
            <person name="Villasana D."/>
            <person name="Johnson A."/>
            <person name="Liu J."/>
            <person name="Liyanage D."/>
            <person name="Lorensuhewa L."/>
            <person name="Robinson T."/>
            <person name="Song A."/>
            <person name="Song B.-B."/>
            <person name="Dinh H."/>
            <person name="Thornton R."/>
            <person name="Coyle M."/>
            <person name="Francisco L."/>
            <person name="Jackson L."/>
            <person name="Javaid M."/>
            <person name="Korchina V."/>
            <person name="Kovar C."/>
            <person name="Mata R."/>
            <person name="Mathew T."/>
            <person name="Ngo R."/>
            <person name="Nguyen L."/>
            <person name="Nguyen N."/>
            <person name="Okwuonu G."/>
            <person name="Ongeri F."/>
            <person name="Pham C."/>
            <person name="Simmons D."/>
            <person name="Wilczek-Boney K."/>
            <person name="Hale W."/>
            <person name="Jakkamsetti A."/>
            <person name="Pham P."/>
            <person name="Ruth R."/>
            <person name="San Lucas F."/>
            <person name="Warren J."/>
            <person name="Zhang J."/>
            <person name="Zhao Z."/>
            <person name="Zhou C."/>
            <person name="Zhu D."/>
            <person name="Lee S."/>
            <person name="Bess C."/>
            <person name="Blankenburg K."/>
            <person name="Forbes L."/>
            <person name="Fu Q."/>
            <person name="Gubbala S."/>
            <person name="Hirani K."/>
            <person name="Jayaseelan J.C."/>
            <person name="Lara F."/>
            <person name="Munidasa M."/>
            <person name="Palculict T."/>
            <person name="Patil S."/>
            <person name="Pu L.-L."/>
            <person name="Saada N."/>
            <person name="Tang L."/>
            <person name="Weissenberger G."/>
            <person name="Zhu Y."/>
            <person name="Hemphill L."/>
            <person name="Shang Y."/>
            <person name="Youmans B."/>
            <person name="Ayvaz T."/>
            <person name="Ross M."/>
            <person name="Santibanez J."/>
            <person name="Aqrawi P."/>
            <person name="Gross S."/>
            <person name="Joshi V."/>
            <person name="Fowler G."/>
            <person name="Nazareth L."/>
            <person name="Reid J."/>
            <person name="Worley K."/>
            <person name="Petrosino J."/>
            <person name="Highlander S."/>
            <person name="Gibbs R."/>
        </authorList>
    </citation>
    <scope>NUCLEOTIDE SEQUENCE [LARGE SCALE GENOMIC DNA]</scope>
    <source>
        <strain evidence="1">ATCC 33269</strain>
    </source>
</reference>
<dbReference type="PANTHER" id="PTHR48098:SF6">
    <property type="entry name" value="FERRI-BACILLIBACTIN ESTERASE BESA"/>
    <property type="match status" value="1"/>
</dbReference>
<dbReference type="HOGENOM" id="CLU_039834_4_1_10"/>
<dbReference type="Proteomes" id="UP000005580">
    <property type="component" value="Unassembled WGS sequence"/>
</dbReference>
<dbReference type="InterPro" id="IPR050583">
    <property type="entry name" value="Mycobacterial_A85_antigen"/>
</dbReference>
<dbReference type="RefSeq" id="WP_004368831.1">
    <property type="nucleotide sequence ID" value="NZ_GL833119.1"/>
</dbReference>
<comment type="caution">
    <text evidence="1">The sequence shown here is derived from an EMBL/GenBank/DDBJ whole genome shotgun (WGS) entry which is preliminary data.</text>
</comment>
<dbReference type="eggNOG" id="COG2819">
    <property type="taxonomic scope" value="Bacteria"/>
</dbReference>
<keyword evidence="2" id="KW-1185">Reference proteome</keyword>
<protein>
    <recommendedName>
        <fullName evidence="3">Esterase</fullName>
    </recommendedName>
</protein>